<gene>
    <name evidence="4" type="ORF">MGAL_10B005272</name>
</gene>
<dbReference type="PANTHER" id="PTHR10656:SF69">
    <property type="entry name" value="MAB-21-LIKE HHH_H2TH-LIKE DOMAIN-CONTAINING PROTEIN"/>
    <property type="match status" value="1"/>
</dbReference>
<protein>
    <recommendedName>
        <fullName evidence="6">Mab-21-like nucleotidyltransferase domain-containing protein</fullName>
    </recommendedName>
</protein>
<evidence type="ECO:0000259" key="2">
    <source>
        <dbReference type="Pfam" id="PF03281"/>
    </source>
</evidence>
<reference evidence="4" key="1">
    <citation type="submission" date="2018-11" db="EMBL/GenBank/DDBJ databases">
        <authorList>
            <person name="Alioto T."/>
            <person name="Alioto T."/>
        </authorList>
    </citation>
    <scope>NUCLEOTIDE SEQUENCE</scope>
</reference>
<comment type="caution">
    <text evidence="4">The sequence shown here is derived from an EMBL/GenBank/DDBJ whole genome shotgun (WGS) entry which is preliminary data.</text>
</comment>
<dbReference type="EMBL" id="UYJE01010119">
    <property type="protein sequence ID" value="VDI79884.1"/>
    <property type="molecule type" value="Genomic_DNA"/>
</dbReference>
<dbReference type="AlphaFoldDB" id="A0A8B6HHI0"/>
<organism evidence="4 5">
    <name type="scientific">Mytilus galloprovincialis</name>
    <name type="common">Mediterranean mussel</name>
    <dbReference type="NCBI Taxonomy" id="29158"/>
    <lineage>
        <taxon>Eukaryota</taxon>
        <taxon>Metazoa</taxon>
        <taxon>Spiralia</taxon>
        <taxon>Lophotrochozoa</taxon>
        <taxon>Mollusca</taxon>
        <taxon>Bivalvia</taxon>
        <taxon>Autobranchia</taxon>
        <taxon>Pteriomorphia</taxon>
        <taxon>Mytilida</taxon>
        <taxon>Mytiloidea</taxon>
        <taxon>Mytilidae</taxon>
        <taxon>Mytilinae</taxon>
        <taxon>Mytilus</taxon>
    </lineage>
</organism>
<dbReference type="Proteomes" id="UP000596742">
    <property type="component" value="Unassembled WGS sequence"/>
</dbReference>
<dbReference type="InterPro" id="IPR024810">
    <property type="entry name" value="MAB21L/cGLR"/>
</dbReference>
<dbReference type="SUPFAM" id="SSF81301">
    <property type="entry name" value="Nucleotidyltransferase"/>
    <property type="match status" value="1"/>
</dbReference>
<feature type="domain" description="Mab-21-like HhH/H2TH-like" evidence="3">
    <location>
        <begin position="275"/>
        <end position="356"/>
    </location>
</feature>
<dbReference type="Gene3D" id="1.10.1410.40">
    <property type="match status" value="1"/>
</dbReference>
<dbReference type="SMART" id="SM01265">
    <property type="entry name" value="Mab-21"/>
    <property type="match status" value="1"/>
</dbReference>
<keyword evidence="5" id="KW-1185">Reference proteome</keyword>
<dbReference type="InterPro" id="IPR046903">
    <property type="entry name" value="Mab-21-like_nuc_Trfase"/>
</dbReference>
<sequence length="752" mass="87949">MTYEECQHLSKGSKHLSMYLNESGKSLPIVKLFQNSTRRHNEINEIISGVIGEYKPAIVGSYAEGFEDLDSDLDVMIFVPNFEVVDYKIEPFNINSVHCHTIQQPDERHPGYSKLSVISLDFRLFKETRDRYIYKDVKDGKNYLKNNVKECIHYTSDLPIDISIHGPAYSCIPTENLEKTALEIAPFDQVNDPKHFDFVSGISSKQWPAEAAEWKTRKRTSNWPTTKLVEHIINTGYVLAGVGSKESKESELQWRVSFNEAEQLMIESLNETQMHCLFLLKLLKRICLLNIAGKNITSYTMKTVMFLCLEEKSVGFWQPSNLVNCFYFCVSKLKSFVDRGFLPNYFIPERNQFVANEFTSDIQTKTKEYLEGFLKNQKDGISLILPSYKENTDIICSPYICQLNFIQKWLKNQLFTAYSYSVGHTLFKLYDGYNIQHIYKRCNETLDKLTTVRYRQPLIKKVQNFMGVLQYLLHREEKDRVDSDSRNKYSEYMKLSASGDLTHNPLRIATCYLDDGVKEDCLNIIRRVTDSDGQLYKQTHRQRLQQTLHRDIKALFNKSNTVYENILYTTIINDVDLVHQDPYRTIHEFEKLKDKGHVFYGYDTLILAWKECYFDVTFMPAELPVLPKPAALELCIDNSQKHISFHPFLYALLLEFLWHEKYGSVNRKKESVLEKFENYVSTASVIPNEQKSVGLNFMAYCYSLQKDTQLASRCLVRSLRLNPIRKNVAYWYMWYKKYRIKGSRELSLYSKS</sequence>
<dbReference type="InterPro" id="IPR046906">
    <property type="entry name" value="Mab-21_HhH/H2TH-like"/>
</dbReference>
<evidence type="ECO:0000313" key="4">
    <source>
        <dbReference type="EMBL" id="VDI79884.1"/>
    </source>
</evidence>
<dbReference type="OrthoDB" id="5947963at2759"/>
<dbReference type="PANTHER" id="PTHR10656">
    <property type="entry name" value="CELL FATE DETERMINING PROTEIN MAB21-RELATED"/>
    <property type="match status" value="1"/>
</dbReference>
<dbReference type="Pfam" id="PF20266">
    <property type="entry name" value="Mab-21_C"/>
    <property type="match status" value="1"/>
</dbReference>
<name>A0A8B6HHI0_MYTGA</name>
<accession>A0A8B6HHI0</accession>
<evidence type="ECO:0008006" key="6">
    <source>
        <dbReference type="Google" id="ProtNLM"/>
    </source>
</evidence>
<feature type="domain" description="Mab-21-like nucleotidyltransferase" evidence="2">
    <location>
        <begin position="166"/>
        <end position="267"/>
    </location>
</feature>
<evidence type="ECO:0000259" key="3">
    <source>
        <dbReference type="Pfam" id="PF20266"/>
    </source>
</evidence>
<evidence type="ECO:0000256" key="1">
    <source>
        <dbReference type="ARBA" id="ARBA00008307"/>
    </source>
</evidence>
<evidence type="ECO:0000313" key="5">
    <source>
        <dbReference type="Proteomes" id="UP000596742"/>
    </source>
</evidence>
<dbReference type="InterPro" id="IPR043519">
    <property type="entry name" value="NT_sf"/>
</dbReference>
<proteinExistence type="inferred from homology"/>
<dbReference type="Pfam" id="PF03281">
    <property type="entry name" value="Mab-21"/>
    <property type="match status" value="1"/>
</dbReference>
<comment type="similarity">
    <text evidence="1">Belongs to the mab-21 family.</text>
</comment>